<feature type="compositionally biased region" description="Basic and acidic residues" evidence="7">
    <location>
        <begin position="108"/>
        <end position="123"/>
    </location>
</feature>
<reference evidence="10" key="1">
    <citation type="journal article" date="2007" name="Nature">
        <title>The grapevine genome sequence suggests ancestral hexaploidization in major angiosperm phyla.</title>
        <authorList>
            <consortium name="The French-Italian Public Consortium for Grapevine Genome Characterization."/>
            <person name="Jaillon O."/>
            <person name="Aury J.-M."/>
            <person name="Noel B."/>
            <person name="Policriti A."/>
            <person name="Clepet C."/>
            <person name="Casagrande A."/>
            <person name="Choisne N."/>
            <person name="Aubourg S."/>
            <person name="Vitulo N."/>
            <person name="Jubin C."/>
            <person name="Vezzi A."/>
            <person name="Legeai F."/>
            <person name="Hugueney P."/>
            <person name="Dasilva C."/>
            <person name="Horner D."/>
            <person name="Mica E."/>
            <person name="Jublot D."/>
            <person name="Poulain J."/>
            <person name="Bruyere C."/>
            <person name="Billault A."/>
            <person name="Segurens B."/>
            <person name="Gouyvenoux M."/>
            <person name="Ugarte E."/>
            <person name="Cattonaro F."/>
            <person name="Anthouard V."/>
            <person name="Vico V."/>
            <person name="Del Fabbro C."/>
            <person name="Alaux M."/>
            <person name="Di Gaspero G."/>
            <person name="Dumas V."/>
            <person name="Felice N."/>
            <person name="Paillard S."/>
            <person name="Juman I."/>
            <person name="Moroldo M."/>
            <person name="Scalabrin S."/>
            <person name="Canaguier A."/>
            <person name="Le Clainche I."/>
            <person name="Malacrida G."/>
            <person name="Durand E."/>
            <person name="Pesole G."/>
            <person name="Laucou V."/>
            <person name="Chatelet P."/>
            <person name="Merdinoglu D."/>
            <person name="Delledonne M."/>
            <person name="Pezzotti M."/>
            <person name="Lecharny A."/>
            <person name="Scarpelli C."/>
            <person name="Artiguenave F."/>
            <person name="Pe M.E."/>
            <person name="Valle G."/>
            <person name="Morgante M."/>
            <person name="Caboche M."/>
            <person name="Adam-Blondon A.-F."/>
            <person name="Weissenbach J."/>
            <person name="Quetier F."/>
            <person name="Wincker P."/>
        </authorList>
    </citation>
    <scope>NUCLEOTIDE SEQUENCE [LARGE SCALE GENOMIC DNA]</scope>
    <source>
        <strain evidence="10">cv. Pinot noir / PN40024</strain>
    </source>
</reference>
<evidence type="ECO:0000313" key="9">
    <source>
        <dbReference type="EMBL" id="CBI41084.3"/>
    </source>
</evidence>
<feature type="region of interest" description="Disordered" evidence="7">
    <location>
        <begin position="108"/>
        <end position="137"/>
    </location>
</feature>
<comment type="subcellular location">
    <subcellularLocation>
        <location evidence="1">Cytoplasm</location>
    </subcellularLocation>
</comment>
<evidence type="ECO:0000256" key="4">
    <source>
        <dbReference type="ARBA" id="ARBA00022723"/>
    </source>
</evidence>
<evidence type="ECO:0000256" key="3">
    <source>
        <dbReference type="ARBA" id="ARBA00022490"/>
    </source>
</evidence>
<dbReference type="Proteomes" id="UP000009183">
    <property type="component" value="Unassembled WGS sequence, unordered"/>
</dbReference>
<name>D7UEC0_VITVI</name>
<feature type="zinc finger region" description="FLZ-type" evidence="6">
    <location>
        <begin position="69"/>
        <end position="113"/>
    </location>
</feature>
<keyword evidence="4" id="KW-0479">Metal-binding</keyword>
<dbReference type="PANTHER" id="PTHR33059:SF76">
    <property type="entry name" value="FCS-LIKE ZINC FINGER 7"/>
    <property type="match status" value="1"/>
</dbReference>
<dbReference type="EMBL" id="FN596824">
    <property type="protein sequence ID" value="CBI41084.3"/>
    <property type="molecule type" value="Genomic_DNA"/>
</dbReference>
<comment type="similarity">
    <text evidence="2">Belongs to the FLZ family.</text>
</comment>
<dbReference type="PaxDb" id="29760-VIT_00s1003g00010.t01"/>
<dbReference type="PROSITE" id="PS51795">
    <property type="entry name" value="ZF_FLZ"/>
    <property type="match status" value="1"/>
</dbReference>
<evidence type="ECO:0000256" key="6">
    <source>
        <dbReference type="PROSITE-ProRule" id="PRU01131"/>
    </source>
</evidence>
<feature type="non-terminal residue" evidence="9">
    <location>
        <position position="189"/>
    </location>
</feature>
<dbReference type="eggNOG" id="ENOG502RZVC">
    <property type="taxonomic scope" value="Eukaryota"/>
</dbReference>
<keyword evidence="5" id="KW-0863">Zinc-finger</keyword>
<feature type="domain" description="FLZ-type" evidence="8">
    <location>
        <begin position="69"/>
        <end position="113"/>
    </location>
</feature>
<organism evidence="9 10">
    <name type="scientific">Vitis vinifera</name>
    <name type="common">Grape</name>
    <dbReference type="NCBI Taxonomy" id="29760"/>
    <lineage>
        <taxon>Eukaryota</taxon>
        <taxon>Viridiplantae</taxon>
        <taxon>Streptophyta</taxon>
        <taxon>Embryophyta</taxon>
        <taxon>Tracheophyta</taxon>
        <taxon>Spermatophyta</taxon>
        <taxon>Magnoliopsida</taxon>
        <taxon>eudicotyledons</taxon>
        <taxon>Gunneridae</taxon>
        <taxon>Pentapetalae</taxon>
        <taxon>rosids</taxon>
        <taxon>Vitales</taxon>
        <taxon>Vitaceae</taxon>
        <taxon>Viteae</taxon>
        <taxon>Vitis</taxon>
    </lineage>
</organism>
<gene>
    <name evidence="9" type="ORF">VIT_00s1003g00010</name>
</gene>
<dbReference type="GO" id="GO:0005737">
    <property type="term" value="C:cytoplasm"/>
    <property type="evidence" value="ECO:0007669"/>
    <property type="project" value="UniProtKB-SubCell"/>
</dbReference>
<proteinExistence type="inferred from homology"/>
<protein>
    <recommendedName>
        <fullName evidence="8">FLZ-type domain-containing protein</fullName>
    </recommendedName>
</protein>
<dbReference type="OMA" id="VSSKYHH"/>
<dbReference type="HOGENOM" id="CLU_085535_1_0_1"/>
<evidence type="ECO:0000256" key="7">
    <source>
        <dbReference type="SAM" id="MobiDB-lite"/>
    </source>
</evidence>
<evidence type="ECO:0000256" key="5">
    <source>
        <dbReference type="ARBA" id="ARBA00022771"/>
    </source>
</evidence>
<evidence type="ECO:0000256" key="2">
    <source>
        <dbReference type="ARBA" id="ARBA00009374"/>
    </source>
</evidence>
<keyword evidence="3" id="KW-0963">Cytoplasm</keyword>
<accession>D7UEC0</accession>
<evidence type="ECO:0000313" key="10">
    <source>
        <dbReference type="Proteomes" id="UP000009183"/>
    </source>
</evidence>
<keyword evidence="5" id="KW-0862">Zinc</keyword>
<dbReference type="GO" id="GO:0008270">
    <property type="term" value="F:zinc ion binding"/>
    <property type="evidence" value="ECO:0007669"/>
    <property type="project" value="UniProtKB-KW"/>
</dbReference>
<dbReference type="Pfam" id="PF04570">
    <property type="entry name" value="zf-FLZ"/>
    <property type="match status" value="1"/>
</dbReference>
<dbReference type="AlphaFoldDB" id="D7UEC0"/>
<sequence>NCRVETKKMMLGKRARPQIKRTTSMTGITVDLGHNMVAGSNGYDPRFLAATVSPRIHRRSSGEFMETAHFLRTCGLCQRRLQPGRDIYMYRGDTAFCSLECREQQMKQDERKEKYSGMASKKEDHRHHASAQTAAASEGETLAAYDRMIRDHFYDFTCLSSTGYRKEISIRSACRVYASVANPLTSTIL</sequence>
<dbReference type="PANTHER" id="PTHR33059">
    <property type="entry name" value="FCS-LIKE ZINC FINGER 5"/>
    <property type="match status" value="1"/>
</dbReference>
<keyword evidence="10" id="KW-1185">Reference proteome</keyword>
<evidence type="ECO:0000256" key="1">
    <source>
        <dbReference type="ARBA" id="ARBA00004496"/>
    </source>
</evidence>
<dbReference type="InterPro" id="IPR007650">
    <property type="entry name" value="Zf-FLZ_dom"/>
</dbReference>
<evidence type="ECO:0000259" key="8">
    <source>
        <dbReference type="PROSITE" id="PS51795"/>
    </source>
</evidence>
<dbReference type="InParanoid" id="D7UEC0"/>